<evidence type="ECO:0008006" key="4">
    <source>
        <dbReference type="Google" id="ProtNLM"/>
    </source>
</evidence>
<sequence>MGKLKGKQLQASTLIEVLIAMVIIMVVFSIAMGLFSNVLSTGVSMRKVRVNQQLEWLRQQAIKNGKIESGHQVIDSIDYECSTLKQEKAGMEILEIKATDNGAQAGSIRFLLKKNNENTTD</sequence>
<dbReference type="EMBL" id="JSYN01000043">
    <property type="protein sequence ID" value="KIA89491.1"/>
    <property type="molecule type" value="Genomic_DNA"/>
</dbReference>
<feature type="transmembrane region" description="Helical" evidence="1">
    <location>
        <begin position="17"/>
        <end position="39"/>
    </location>
</feature>
<keyword evidence="1" id="KW-0472">Membrane</keyword>
<keyword evidence="1" id="KW-0812">Transmembrane</keyword>
<evidence type="ECO:0000256" key="1">
    <source>
        <dbReference type="SAM" id="Phobius"/>
    </source>
</evidence>
<organism evidence="2 3">
    <name type="scientific">Pedobacter kyungheensis</name>
    <dbReference type="NCBI Taxonomy" id="1069985"/>
    <lineage>
        <taxon>Bacteria</taxon>
        <taxon>Pseudomonadati</taxon>
        <taxon>Bacteroidota</taxon>
        <taxon>Sphingobacteriia</taxon>
        <taxon>Sphingobacteriales</taxon>
        <taxon>Sphingobacteriaceae</taxon>
        <taxon>Pedobacter</taxon>
    </lineage>
</organism>
<dbReference type="SUPFAM" id="SSF54523">
    <property type="entry name" value="Pili subunits"/>
    <property type="match status" value="1"/>
</dbReference>
<evidence type="ECO:0000313" key="2">
    <source>
        <dbReference type="EMBL" id="KIA89491.1"/>
    </source>
</evidence>
<name>A0A0C1CYK1_9SPHI</name>
<keyword evidence="3" id="KW-1185">Reference proteome</keyword>
<dbReference type="InterPro" id="IPR045584">
    <property type="entry name" value="Pilin-like"/>
</dbReference>
<gene>
    <name evidence="2" type="ORF">OC25_25335</name>
</gene>
<keyword evidence="1" id="KW-1133">Transmembrane helix</keyword>
<dbReference type="OrthoDB" id="772240at2"/>
<proteinExistence type="predicted"/>
<dbReference type="AlphaFoldDB" id="A0A0C1CYK1"/>
<comment type="caution">
    <text evidence="2">The sequence shown here is derived from an EMBL/GenBank/DDBJ whole genome shotgun (WGS) entry which is preliminary data.</text>
</comment>
<dbReference type="Pfam" id="PF07963">
    <property type="entry name" value="N_methyl"/>
    <property type="match status" value="1"/>
</dbReference>
<dbReference type="InterPro" id="IPR012902">
    <property type="entry name" value="N_methyl_site"/>
</dbReference>
<protein>
    <recommendedName>
        <fullName evidence="4">N-terminal cleavage protein</fullName>
    </recommendedName>
</protein>
<dbReference type="RefSeq" id="WP_039482755.1">
    <property type="nucleotide sequence ID" value="NZ_JSYN01000043.1"/>
</dbReference>
<evidence type="ECO:0000313" key="3">
    <source>
        <dbReference type="Proteomes" id="UP000031246"/>
    </source>
</evidence>
<accession>A0A0C1CYK1</accession>
<dbReference type="Proteomes" id="UP000031246">
    <property type="component" value="Unassembled WGS sequence"/>
</dbReference>
<reference evidence="2 3" key="1">
    <citation type="submission" date="2014-10" db="EMBL/GenBank/DDBJ databases">
        <title>Pedobacter Kyungheensis.</title>
        <authorList>
            <person name="Anderson B.M."/>
            <person name="Newman J.D."/>
        </authorList>
    </citation>
    <scope>NUCLEOTIDE SEQUENCE [LARGE SCALE GENOMIC DNA]</scope>
    <source>
        <strain evidence="2 3">KACC 16221</strain>
    </source>
</reference>